<dbReference type="AlphaFoldDB" id="A0A5J4PDJ3"/>
<sequence>WFADLDIWDGLTARASINYQNYFYDGKTYSQHLDGYSFRTGIISNPGATLAAATTSRTANRNEQYTATTMVNYNKIFGKDHEVGAMLGYEQFYYNTSGFNATRQGLLSFDVTDITTGSTMYEIAGNTEQDYAMVSFFGRINYAYKSRYLLEANFRRDGSSRFSSENRWGTFPSFSAGWRINEEAFFEPLKDYVNNLKLRASYGMLGNTTSGYYDWQAVYGKVNYAFNNAVYNGMAVS</sequence>
<feature type="non-terminal residue" evidence="1">
    <location>
        <position position="237"/>
    </location>
</feature>
<accession>A0A5J4PDJ3</accession>
<keyword evidence="1" id="KW-0675">Receptor</keyword>
<feature type="non-terminal residue" evidence="1">
    <location>
        <position position="1"/>
    </location>
</feature>
<evidence type="ECO:0000313" key="1">
    <source>
        <dbReference type="EMBL" id="KAA6307048.1"/>
    </source>
</evidence>
<proteinExistence type="predicted"/>
<comment type="caution">
    <text evidence="1">The sequence shown here is derived from an EMBL/GenBank/DDBJ whole genome shotgun (WGS) entry which is preliminary data.</text>
</comment>
<organism evidence="1">
    <name type="scientific">termite gut metagenome</name>
    <dbReference type="NCBI Taxonomy" id="433724"/>
    <lineage>
        <taxon>unclassified sequences</taxon>
        <taxon>metagenomes</taxon>
        <taxon>organismal metagenomes</taxon>
    </lineage>
</organism>
<protein>
    <submittedName>
        <fullName evidence="1">TonB-dependent receptor SusC</fullName>
    </submittedName>
</protein>
<dbReference type="SUPFAM" id="SSF56935">
    <property type="entry name" value="Porins"/>
    <property type="match status" value="1"/>
</dbReference>
<dbReference type="EMBL" id="SNRY01009450">
    <property type="protein sequence ID" value="KAA6307048.1"/>
    <property type="molecule type" value="Genomic_DNA"/>
</dbReference>
<name>A0A5J4PDJ3_9ZZZZ</name>
<reference evidence="1" key="1">
    <citation type="submission" date="2019-03" db="EMBL/GenBank/DDBJ databases">
        <title>Single cell metagenomics reveals metabolic interactions within the superorganism composed of flagellate Streblomastix strix and complex community of Bacteroidetes bacteria on its surface.</title>
        <authorList>
            <person name="Treitli S.C."/>
            <person name="Kolisko M."/>
            <person name="Husnik F."/>
            <person name="Keeling P."/>
            <person name="Hampl V."/>
        </authorList>
    </citation>
    <scope>NUCLEOTIDE SEQUENCE</scope>
    <source>
        <strain evidence="1">STM</strain>
    </source>
</reference>
<gene>
    <name evidence="1" type="ORF">EZS27_041287</name>
</gene>